<dbReference type="EMBL" id="MU853335">
    <property type="protein sequence ID" value="KAK4115356.1"/>
    <property type="molecule type" value="Genomic_DNA"/>
</dbReference>
<evidence type="ECO:0000313" key="1">
    <source>
        <dbReference type="EMBL" id="KAK4115356.1"/>
    </source>
</evidence>
<dbReference type="InterPro" id="IPR053137">
    <property type="entry name" value="NLR-like"/>
</dbReference>
<dbReference type="RefSeq" id="XP_064672926.1">
    <property type="nucleotide sequence ID" value="XM_064813491.1"/>
</dbReference>
<dbReference type="Pfam" id="PF13424">
    <property type="entry name" value="TPR_12"/>
    <property type="match status" value="2"/>
</dbReference>
<dbReference type="PANTHER" id="PTHR46082:SF6">
    <property type="entry name" value="AAA+ ATPASE DOMAIN-CONTAINING PROTEIN-RELATED"/>
    <property type="match status" value="1"/>
</dbReference>
<evidence type="ECO:0000313" key="2">
    <source>
        <dbReference type="Proteomes" id="UP001302812"/>
    </source>
</evidence>
<dbReference type="SUPFAM" id="SSF48452">
    <property type="entry name" value="TPR-like"/>
    <property type="match status" value="3"/>
</dbReference>
<protein>
    <submittedName>
        <fullName evidence="1">TPR-like protein</fullName>
    </submittedName>
</protein>
<dbReference type="AlphaFoldDB" id="A0AAN6YVA7"/>
<dbReference type="Proteomes" id="UP001302812">
    <property type="component" value="Unassembled WGS sequence"/>
</dbReference>
<reference evidence="1" key="1">
    <citation type="journal article" date="2023" name="Mol. Phylogenet. Evol.">
        <title>Genome-scale phylogeny and comparative genomics of the fungal order Sordariales.</title>
        <authorList>
            <person name="Hensen N."/>
            <person name="Bonometti L."/>
            <person name="Westerberg I."/>
            <person name="Brannstrom I.O."/>
            <person name="Guillou S."/>
            <person name="Cros-Aarteil S."/>
            <person name="Calhoun S."/>
            <person name="Haridas S."/>
            <person name="Kuo A."/>
            <person name="Mondo S."/>
            <person name="Pangilinan J."/>
            <person name="Riley R."/>
            <person name="LaButti K."/>
            <person name="Andreopoulos B."/>
            <person name="Lipzen A."/>
            <person name="Chen C."/>
            <person name="Yan M."/>
            <person name="Daum C."/>
            <person name="Ng V."/>
            <person name="Clum A."/>
            <person name="Steindorff A."/>
            <person name="Ohm R.A."/>
            <person name="Martin F."/>
            <person name="Silar P."/>
            <person name="Natvig D.O."/>
            <person name="Lalanne C."/>
            <person name="Gautier V."/>
            <person name="Ament-Velasquez S.L."/>
            <person name="Kruys A."/>
            <person name="Hutchinson M.I."/>
            <person name="Powell A.J."/>
            <person name="Barry K."/>
            <person name="Miller A.N."/>
            <person name="Grigoriev I.V."/>
            <person name="Debuchy R."/>
            <person name="Gladieux P."/>
            <person name="Hiltunen Thoren M."/>
            <person name="Johannesson H."/>
        </authorList>
    </citation>
    <scope>NUCLEOTIDE SEQUENCE</scope>
    <source>
        <strain evidence="1">CBS 508.74</strain>
    </source>
</reference>
<keyword evidence="2" id="KW-1185">Reference proteome</keyword>
<dbReference type="InterPro" id="IPR011990">
    <property type="entry name" value="TPR-like_helical_dom_sf"/>
</dbReference>
<dbReference type="PANTHER" id="PTHR46082">
    <property type="entry name" value="ATP/GTP-BINDING PROTEIN-RELATED"/>
    <property type="match status" value="1"/>
</dbReference>
<dbReference type="SUPFAM" id="SSF52540">
    <property type="entry name" value="P-loop containing nucleoside triphosphate hydrolases"/>
    <property type="match status" value="1"/>
</dbReference>
<gene>
    <name evidence="1" type="ORF">N656DRAFT_766590</name>
</gene>
<dbReference type="Gene3D" id="1.25.40.10">
    <property type="entry name" value="Tetratricopeptide repeat domain"/>
    <property type="match status" value="2"/>
</dbReference>
<dbReference type="Gene3D" id="3.40.50.300">
    <property type="entry name" value="P-loop containing nucleotide triphosphate hydrolases"/>
    <property type="match status" value="1"/>
</dbReference>
<sequence length="848" mass="95924">MATLKAALEDSTYPGQRRFVIYGLGGSGKTELAIKYAEEYQRNYWGVFFVDATSRKTASRSYLEIANVGGVEPNEKAAKNWLTTQVLPWLLIIDNADDDEVNIEELLPAGTQGCILITSRNPAHKSHGTVGERYLELQAMEAGEANELILKAAEEPCPWPETVIKSASAICHALGFLPLALVHAGKSILLGLCSWAGYLKFYERQVERIRRRRRESGSGRSRSEENSGSIAVFSSYEILYQSLEASQRESFQDAVELLNVFSYLHFQNIRLDILILATTNPLREASVREREAQEAENLQLNVPHPRKTWRHWMRELAARMLGYLDTPPPLPAALRNPDGLSGSVLEGEVHVRLSEALKVLLSRSHIMKQDRLEDRYSMQPLVHKWVRERPDMSTSQQALWCQVAANTLARSILLPPLGDTEDERRTRRELLPHINHVRTCRELIFHRMEENRASRRNKLWPVLNRGFSRHDANELARFSRIYSECGLFHDALELQSKVRSFVNAMLGEDHPLSIKITLVVAGTLWELSRAAEATELQQRAHRICVESLGQDNPISLKVADLLGSALCWKGRWSQSLALHQRTVEGMNTVYGAQHETTLKAVSNLARVYLRYMEWETAAELHHQAWEGMKKQLGETHLDTLICLEDLAMARMRMGEQYLAESHKMMQFVLEQRTKVLGKEQPYTLLAICNLGRVKSAMGQHAEAAKIMSEAVIIAERNLGEDHFGVLAGKTHYAQVLVHLKRFKEAEEILHAVADKPQYRKATDQDGEHPDRIIALWYLIGCLERQGKFAEALETCEGLVNSLQEIGGNGLGPKHKLALMLQREIEKLKGKIDGEVETEEAYVAVPGEI</sequence>
<dbReference type="GeneID" id="89937616"/>
<dbReference type="Pfam" id="PF13374">
    <property type="entry name" value="TPR_10"/>
    <property type="match status" value="1"/>
</dbReference>
<accession>A0AAN6YVA7</accession>
<dbReference type="InterPro" id="IPR027417">
    <property type="entry name" value="P-loop_NTPase"/>
</dbReference>
<reference evidence="1" key="2">
    <citation type="submission" date="2023-05" db="EMBL/GenBank/DDBJ databases">
        <authorList>
            <consortium name="Lawrence Berkeley National Laboratory"/>
            <person name="Steindorff A."/>
            <person name="Hensen N."/>
            <person name="Bonometti L."/>
            <person name="Westerberg I."/>
            <person name="Brannstrom I.O."/>
            <person name="Guillou S."/>
            <person name="Cros-Aarteil S."/>
            <person name="Calhoun S."/>
            <person name="Haridas S."/>
            <person name="Kuo A."/>
            <person name="Mondo S."/>
            <person name="Pangilinan J."/>
            <person name="Riley R."/>
            <person name="Labutti K."/>
            <person name="Andreopoulos B."/>
            <person name="Lipzen A."/>
            <person name="Chen C."/>
            <person name="Yanf M."/>
            <person name="Daum C."/>
            <person name="Ng V."/>
            <person name="Clum A."/>
            <person name="Ohm R."/>
            <person name="Martin F."/>
            <person name="Silar P."/>
            <person name="Natvig D."/>
            <person name="Lalanne C."/>
            <person name="Gautier V."/>
            <person name="Ament-Velasquez S.L."/>
            <person name="Kruys A."/>
            <person name="Hutchinson M.I."/>
            <person name="Powell A.J."/>
            <person name="Barry K."/>
            <person name="Miller A.N."/>
            <person name="Grigoriev I.V."/>
            <person name="Debuchy R."/>
            <person name="Gladieux P."/>
            <person name="Thoren M.H."/>
            <person name="Johannesson H."/>
        </authorList>
    </citation>
    <scope>NUCLEOTIDE SEQUENCE</scope>
    <source>
        <strain evidence="1">CBS 508.74</strain>
    </source>
</reference>
<organism evidence="1 2">
    <name type="scientific">Canariomyces notabilis</name>
    <dbReference type="NCBI Taxonomy" id="2074819"/>
    <lineage>
        <taxon>Eukaryota</taxon>
        <taxon>Fungi</taxon>
        <taxon>Dikarya</taxon>
        <taxon>Ascomycota</taxon>
        <taxon>Pezizomycotina</taxon>
        <taxon>Sordariomycetes</taxon>
        <taxon>Sordariomycetidae</taxon>
        <taxon>Sordariales</taxon>
        <taxon>Chaetomiaceae</taxon>
        <taxon>Canariomyces</taxon>
    </lineage>
</organism>
<proteinExistence type="predicted"/>
<comment type="caution">
    <text evidence="1">The sequence shown here is derived from an EMBL/GenBank/DDBJ whole genome shotgun (WGS) entry which is preliminary data.</text>
</comment>
<name>A0AAN6YVA7_9PEZI</name>